<keyword evidence="3" id="KW-1185">Reference proteome</keyword>
<evidence type="ECO:0000256" key="1">
    <source>
        <dbReference type="SAM" id="MobiDB-lite"/>
    </source>
</evidence>
<dbReference type="Proteomes" id="UP000466442">
    <property type="component" value="Unassembled WGS sequence"/>
</dbReference>
<name>A0A8S9XXF8_APOLU</name>
<evidence type="ECO:0000313" key="2">
    <source>
        <dbReference type="EMBL" id="KAF6212958.1"/>
    </source>
</evidence>
<evidence type="ECO:0000313" key="3">
    <source>
        <dbReference type="Proteomes" id="UP000466442"/>
    </source>
</evidence>
<accession>A0A8S9XXF8</accession>
<sequence length="119" mass="13117">MEEVVLIKQEVVTEDELVKEEVESNSTVEDEVEAYPTIKQKVPIGDEDVEEEVENAGRVKEEVGECSIIKQKQSSNAEPEQSSNAGPVCDVPEFDVLQRSAEVQKWSEAGPSQPRSSGI</sequence>
<dbReference type="EMBL" id="WIXP02000003">
    <property type="protein sequence ID" value="KAF6212958.1"/>
    <property type="molecule type" value="Genomic_DNA"/>
</dbReference>
<proteinExistence type="predicted"/>
<gene>
    <name evidence="2" type="ORF">GE061_010671</name>
</gene>
<protein>
    <submittedName>
        <fullName evidence="2">Uncharacterized protein</fullName>
    </submittedName>
</protein>
<comment type="caution">
    <text evidence="2">The sequence shown here is derived from an EMBL/GenBank/DDBJ whole genome shotgun (WGS) entry which is preliminary data.</text>
</comment>
<reference evidence="2" key="1">
    <citation type="journal article" date="2021" name="Mol. Ecol. Resour.">
        <title>Apolygus lucorum genome provides insights into omnivorousness and mesophyll feeding.</title>
        <authorList>
            <person name="Liu Y."/>
            <person name="Liu H."/>
            <person name="Wang H."/>
            <person name="Huang T."/>
            <person name="Liu B."/>
            <person name="Yang B."/>
            <person name="Yin L."/>
            <person name="Li B."/>
            <person name="Zhang Y."/>
            <person name="Zhang S."/>
            <person name="Jiang F."/>
            <person name="Zhang X."/>
            <person name="Ren Y."/>
            <person name="Wang B."/>
            <person name="Wang S."/>
            <person name="Lu Y."/>
            <person name="Wu K."/>
            <person name="Fan W."/>
            <person name="Wang G."/>
        </authorList>
    </citation>
    <scope>NUCLEOTIDE SEQUENCE</scope>
    <source>
        <strain evidence="2">12Hb</strain>
    </source>
</reference>
<organism evidence="2 3">
    <name type="scientific">Apolygus lucorum</name>
    <name type="common">Small green plant bug</name>
    <name type="synonym">Lygocoris lucorum</name>
    <dbReference type="NCBI Taxonomy" id="248454"/>
    <lineage>
        <taxon>Eukaryota</taxon>
        <taxon>Metazoa</taxon>
        <taxon>Ecdysozoa</taxon>
        <taxon>Arthropoda</taxon>
        <taxon>Hexapoda</taxon>
        <taxon>Insecta</taxon>
        <taxon>Pterygota</taxon>
        <taxon>Neoptera</taxon>
        <taxon>Paraneoptera</taxon>
        <taxon>Hemiptera</taxon>
        <taxon>Heteroptera</taxon>
        <taxon>Panheteroptera</taxon>
        <taxon>Cimicomorpha</taxon>
        <taxon>Miridae</taxon>
        <taxon>Mirini</taxon>
        <taxon>Apolygus</taxon>
    </lineage>
</organism>
<feature type="compositionally biased region" description="Polar residues" evidence="1">
    <location>
        <begin position="70"/>
        <end position="85"/>
    </location>
</feature>
<dbReference type="AlphaFoldDB" id="A0A8S9XXF8"/>
<feature type="region of interest" description="Disordered" evidence="1">
    <location>
        <begin position="70"/>
        <end position="92"/>
    </location>
</feature>